<dbReference type="PANTHER" id="PTHR10605:SF56">
    <property type="entry name" value="BIFUNCTIONAL HEPARAN SULFATE N-DEACETYLASE_N-SULFOTRANSFERASE"/>
    <property type="match status" value="1"/>
</dbReference>
<evidence type="ECO:0000313" key="4">
    <source>
        <dbReference type="EMBL" id="CAD8226220.1"/>
    </source>
</evidence>
<evidence type="ECO:0000256" key="2">
    <source>
        <dbReference type="PIRSR" id="PIRSR637359-2"/>
    </source>
</evidence>
<dbReference type="InterPro" id="IPR027417">
    <property type="entry name" value="P-loop_NTPase"/>
</dbReference>
<evidence type="ECO:0000256" key="3">
    <source>
        <dbReference type="SAM" id="MobiDB-lite"/>
    </source>
</evidence>
<protein>
    <recommendedName>
        <fullName evidence="5">Sulfotransferase</fullName>
    </recommendedName>
</protein>
<organism evidence="4">
    <name type="scientific">Ostreococcus sp. 'lucimarinus'</name>
    <dbReference type="NCBI Taxonomy" id="242159"/>
    <lineage>
        <taxon>Eukaryota</taxon>
        <taxon>Viridiplantae</taxon>
        <taxon>Chlorophyta</taxon>
        <taxon>Mamiellophyceae</taxon>
        <taxon>Mamiellales</taxon>
        <taxon>Bathycoccaceae</taxon>
        <taxon>Ostreococcus</taxon>
    </lineage>
</organism>
<dbReference type="EMBL" id="HBDX01008095">
    <property type="protein sequence ID" value="CAD8226220.1"/>
    <property type="molecule type" value="Transcribed_RNA"/>
</dbReference>
<evidence type="ECO:0008006" key="5">
    <source>
        <dbReference type="Google" id="ProtNLM"/>
    </source>
</evidence>
<feature type="compositionally biased region" description="Low complexity" evidence="3">
    <location>
        <begin position="409"/>
        <end position="424"/>
    </location>
</feature>
<feature type="binding site" evidence="2">
    <location>
        <position position="117"/>
    </location>
    <ligand>
        <name>3'-phosphoadenylyl sulfate</name>
        <dbReference type="ChEBI" id="CHEBI:58339"/>
    </ligand>
</feature>
<dbReference type="PANTHER" id="PTHR10605">
    <property type="entry name" value="HEPARAN SULFATE SULFOTRANSFERASE"/>
    <property type="match status" value="1"/>
</dbReference>
<accession>A0A7R9T612</accession>
<feature type="compositionally biased region" description="Polar residues" evidence="3">
    <location>
        <begin position="380"/>
        <end position="389"/>
    </location>
</feature>
<dbReference type="InterPro" id="IPR037359">
    <property type="entry name" value="NST/OST"/>
</dbReference>
<dbReference type="AlphaFoldDB" id="A0A7R9T612"/>
<sequence length="561" mass="62629">MRRLKRLMSQHDMLTTGQKTMHFFNPVYGATQGVQMCEPPELLLKAYFSAVQAGHGETWSPYDPSETMKAKRDGEAFERELGDVVTGDWSDTYFNCACCASTMKRLMPNLRPIVVLRDPVGRAMARYVEENHPHGTPVEASGLSACALKENGYTWGATAKKTKEYLEQCVKEADGADSGTLTRECLDFHSVLGWSMYAEYLEVWLKEFPNLLVIYTDDIEENPTEVAKEVETYLGLPPSLTPYEIAGLGALEDTDLASIAFDLQPQLAKTSEDKEATEELLAFFEPHVKRLDVMAQKGKIPPLPYKWKRRYNIPVRHSVKSRKLLADDESAAFDGNDIDGLISSLTQVDDRLDDVKQEHTDETGVEGGVDIEEVLGVMGQTETKSTASGQYEDGDANLMSEYDDDSGKESSSSNSTAAIGSGNSTSTSDVDVINSKSKLLQERAEKSEKHNKPSWKASSVRGRFYSDLYVPMDDTVRDELKGQLFVPIAVPYLFQFANEFKHNKAWMDIVGIKKEEQERVYSELWRDDCTHSQQWSARSGCCGLSCCLIGGHRKDTVGLRG</sequence>
<proteinExistence type="predicted"/>
<gene>
    <name evidence="4" type="ORF">OLUC0939_LOCUS6961</name>
</gene>
<feature type="region of interest" description="Disordered" evidence="3">
    <location>
        <begin position="380"/>
        <end position="432"/>
    </location>
</feature>
<dbReference type="SUPFAM" id="SSF52540">
    <property type="entry name" value="P-loop containing nucleoside triphosphate hydrolases"/>
    <property type="match status" value="1"/>
</dbReference>
<name>A0A7R9T612_9CHLO</name>
<reference evidence="4" key="1">
    <citation type="submission" date="2021-01" db="EMBL/GenBank/DDBJ databases">
        <authorList>
            <person name="Corre E."/>
            <person name="Pelletier E."/>
            <person name="Niang G."/>
            <person name="Scheremetjew M."/>
            <person name="Finn R."/>
            <person name="Kale V."/>
            <person name="Holt S."/>
            <person name="Cochrane G."/>
            <person name="Meng A."/>
            <person name="Brown T."/>
            <person name="Cohen L."/>
        </authorList>
    </citation>
    <scope>NUCLEOTIDE SEQUENCE</scope>
    <source>
        <strain evidence="4">Clade-A-BCC118000</strain>
    </source>
</reference>
<dbReference type="GO" id="GO:0008146">
    <property type="term" value="F:sulfotransferase activity"/>
    <property type="evidence" value="ECO:0007669"/>
    <property type="project" value="InterPro"/>
</dbReference>
<keyword evidence="1" id="KW-0808">Transferase</keyword>
<evidence type="ECO:0000256" key="1">
    <source>
        <dbReference type="ARBA" id="ARBA00022679"/>
    </source>
</evidence>
<dbReference type="Gene3D" id="3.40.50.300">
    <property type="entry name" value="P-loop containing nucleotide triphosphate hydrolases"/>
    <property type="match status" value="1"/>
</dbReference>